<protein>
    <recommendedName>
        <fullName evidence="1">Aminoglycoside phosphotransferase domain-containing protein</fullName>
    </recommendedName>
</protein>
<dbReference type="Pfam" id="PF01636">
    <property type="entry name" value="APH"/>
    <property type="match status" value="1"/>
</dbReference>
<dbReference type="KEGG" id="sge:DWG14_07511"/>
<accession>A0AAI8PSF8</accession>
<dbReference type="Proteomes" id="UP000265765">
    <property type="component" value="Chromosome"/>
</dbReference>
<dbReference type="InterPro" id="IPR011009">
    <property type="entry name" value="Kinase-like_dom_sf"/>
</dbReference>
<dbReference type="EMBL" id="CP032427">
    <property type="protein sequence ID" value="AYC43205.1"/>
    <property type="molecule type" value="Genomic_DNA"/>
</dbReference>
<dbReference type="AlphaFoldDB" id="A0AAI8PSF8"/>
<evidence type="ECO:0000313" key="3">
    <source>
        <dbReference type="Proteomes" id="UP000265765"/>
    </source>
</evidence>
<evidence type="ECO:0000259" key="1">
    <source>
        <dbReference type="Pfam" id="PF01636"/>
    </source>
</evidence>
<sequence length="253" mass="27896">MLTGGINEVVREGDRVRRPAAPWSATVQRLLAHLAAAGFTGAPRPYGVSEDGEEEIVEFLPGEIGHDFDAPQVRSDASLIAAARLLRDFHDASESFVRLPDDVWQFAPREPAEVVCHGDAATYNTVFRDRLPVAFIDFDTAHPAPRLWDVAYTAYRFVPLYAPDAAEPSLPVPEGRRRLSLFADAYGLSEAERAALPTAAGARLRALVEWMHTEAAAGHTAVRRHVAEGHDRRYLTDARWIEETYGPDANGRS</sequence>
<dbReference type="Gene3D" id="3.90.1200.10">
    <property type="match status" value="1"/>
</dbReference>
<evidence type="ECO:0000313" key="2">
    <source>
        <dbReference type="EMBL" id="AYC43205.1"/>
    </source>
</evidence>
<dbReference type="InterPro" id="IPR002575">
    <property type="entry name" value="Aminoglycoside_PTrfase"/>
</dbReference>
<proteinExistence type="predicted"/>
<name>A0AAI8PSF8_9ACTN</name>
<reference evidence="2 3" key="1">
    <citation type="submission" date="2018-09" db="EMBL/GenBank/DDBJ databases">
        <title>Production of Trimethoprim by Streptomyces sp. 3E-1.</title>
        <authorList>
            <person name="Kang H.J."/>
            <person name="Kim S.B."/>
        </authorList>
    </citation>
    <scope>NUCLEOTIDE SEQUENCE [LARGE SCALE GENOMIC DNA]</scope>
    <source>
        <strain evidence="2 3">3E-1</strain>
    </source>
</reference>
<gene>
    <name evidence="2" type="ORF">DWG14_07511</name>
</gene>
<organism evidence="2 3">
    <name type="scientific">Streptomyces griseorubiginosus</name>
    <dbReference type="NCBI Taxonomy" id="67304"/>
    <lineage>
        <taxon>Bacteria</taxon>
        <taxon>Bacillati</taxon>
        <taxon>Actinomycetota</taxon>
        <taxon>Actinomycetes</taxon>
        <taxon>Kitasatosporales</taxon>
        <taxon>Streptomycetaceae</taxon>
        <taxon>Streptomyces</taxon>
    </lineage>
</organism>
<feature type="domain" description="Aminoglycoside phosphotransferase" evidence="1">
    <location>
        <begin position="101"/>
        <end position="158"/>
    </location>
</feature>
<dbReference type="SUPFAM" id="SSF56112">
    <property type="entry name" value="Protein kinase-like (PK-like)"/>
    <property type="match status" value="1"/>
</dbReference>